<dbReference type="AlphaFoldDB" id="A0A7J6R6U0"/>
<reference evidence="1 2" key="1">
    <citation type="submission" date="2020-04" db="EMBL/GenBank/DDBJ databases">
        <title>Perkinsus olseni comparative genomics.</title>
        <authorList>
            <person name="Bogema D.R."/>
        </authorList>
    </citation>
    <scope>NUCLEOTIDE SEQUENCE [LARGE SCALE GENOMIC DNA]</scope>
    <source>
        <strain evidence="1 2">ATCC PRA-207</strain>
    </source>
</reference>
<evidence type="ECO:0000313" key="1">
    <source>
        <dbReference type="EMBL" id="KAF4716609.1"/>
    </source>
</evidence>
<proteinExistence type="predicted"/>
<keyword evidence="2" id="KW-1185">Reference proteome</keyword>
<dbReference type="Proteomes" id="UP000553632">
    <property type="component" value="Unassembled WGS sequence"/>
</dbReference>
<name>A0A7J6R6U0_PEROL</name>
<gene>
    <name evidence="1" type="ORF">FOZ63_029200</name>
</gene>
<comment type="caution">
    <text evidence="1">The sequence shown here is derived from an EMBL/GenBank/DDBJ whole genome shotgun (WGS) entry which is preliminary data.</text>
</comment>
<accession>A0A7J6R6U0</accession>
<organism evidence="1 2">
    <name type="scientific">Perkinsus olseni</name>
    <name type="common">Perkinsus atlanticus</name>
    <dbReference type="NCBI Taxonomy" id="32597"/>
    <lineage>
        <taxon>Eukaryota</taxon>
        <taxon>Sar</taxon>
        <taxon>Alveolata</taxon>
        <taxon>Perkinsozoa</taxon>
        <taxon>Perkinsea</taxon>
        <taxon>Perkinsida</taxon>
        <taxon>Perkinsidae</taxon>
        <taxon>Perkinsus</taxon>
    </lineage>
</organism>
<evidence type="ECO:0000313" key="2">
    <source>
        <dbReference type="Proteomes" id="UP000553632"/>
    </source>
</evidence>
<dbReference type="EMBL" id="JABANO010027574">
    <property type="protein sequence ID" value="KAF4716609.1"/>
    <property type="molecule type" value="Genomic_DNA"/>
</dbReference>
<sequence length="246" mass="27522">MTTLYDRAELRRVTSGILHFLDSKMRGMPEDCLLEGGVLNLRTVTYGPHHKFFWRLDHDEESLKLVLAEDLEGTALRLHTTEKFLYVLGVGSHFYRIPRSADFIPALSRGYSFTLRPWGADDRRGDDIQSATSCDNVFIYATKWDCEGVRGDILVGIDVENDIGRYGTIGPVGLNDVSATILNGKAAVFWLIGRHPRNAYKWTRGRGGPGSKDTCTPFLRHHGVKVTSLTVSNGVGWLGLRVQEEV</sequence>
<protein>
    <submittedName>
        <fullName evidence="1">Uncharacterized protein</fullName>
    </submittedName>
</protein>